<evidence type="ECO:0000256" key="1">
    <source>
        <dbReference type="ARBA" id="ARBA00023002"/>
    </source>
</evidence>
<dbReference type="GO" id="GO:0016625">
    <property type="term" value="F:oxidoreductase activity, acting on the aldehyde or oxo group of donors, iron-sulfur protein as acceptor"/>
    <property type="evidence" value="ECO:0007669"/>
    <property type="project" value="UniProtKB-ARBA"/>
</dbReference>
<sequence length="270" mass="29604">MNEKTMTEEQHFEQMIAEESICINENLVYERPETLTDTPMHYCPGCGHGVAHRIIAEVIAELGIQDQTIGVAPVGCSVLAYNYLNIDMTEAAHGRASAVATGIKRVLPDKYVFSYQGDGDLAAIGTGETIHTCNRGENILIVFINNGIYGMTGGQMAPTTLPGMKSTTSPFGRDVSVMGNPLKITDLVAQLPGTYYVTRCAVNSPVNVRKAKAAIKKSFEYQKEKKGTCFVEIVSNCPSNWKMTPVQANKWLEENMLPYYPLGDLKKPSN</sequence>
<dbReference type="InterPro" id="IPR011766">
    <property type="entry name" value="TPP_enzyme_TPP-bd"/>
</dbReference>
<dbReference type="Pfam" id="PF02775">
    <property type="entry name" value="TPP_enzyme_C"/>
    <property type="match status" value="1"/>
</dbReference>
<proteinExistence type="predicted"/>
<feature type="domain" description="Thiamine pyrophosphate enzyme TPP-binding" evidence="2">
    <location>
        <begin position="77"/>
        <end position="233"/>
    </location>
</feature>
<organism evidence="3 4">
    <name type="scientific">Stygiobacter electus</name>
    <dbReference type="NCBI Taxonomy" id="3032292"/>
    <lineage>
        <taxon>Bacteria</taxon>
        <taxon>Pseudomonadati</taxon>
        <taxon>Ignavibacteriota</taxon>
        <taxon>Ignavibacteria</taxon>
        <taxon>Ignavibacteriales</taxon>
        <taxon>Melioribacteraceae</taxon>
        <taxon>Stygiobacter</taxon>
    </lineage>
</organism>
<dbReference type="SUPFAM" id="SSF52518">
    <property type="entry name" value="Thiamin diphosphate-binding fold (THDP-binding)"/>
    <property type="match status" value="1"/>
</dbReference>
<keyword evidence="4" id="KW-1185">Reference proteome</keyword>
<evidence type="ECO:0000259" key="2">
    <source>
        <dbReference type="Pfam" id="PF02775"/>
    </source>
</evidence>
<dbReference type="GO" id="GO:0030976">
    <property type="term" value="F:thiamine pyrophosphate binding"/>
    <property type="evidence" value="ECO:0007669"/>
    <property type="project" value="InterPro"/>
</dbReference>
<dbReference type="AlphaFoldDB" id="A0AAE3NXX9"/>
<dbReference type="PANTHER" id="PTHR48084">
    <property type="entry name" value="2-OXOGLUTARATE OXIDOREDUCTASE SUBUNIT KORB-RELATED"/>
    <property type="match status" value="1"/>
</dbReference>
<dbReference type="InterPro" id="IPR051457">
    <property type="entry name" value="2-oxoacid:Fd_oxidoreductase"/>
</dbReference>
<dbReference type="Gene3D" id="3.40.50.970">
    <property type="match status" value="1"/>
</dbReference>
<dbReference type="InterPro" id="IPR029061">
    <property type="entry name" value="THDP-binding"/>
</dbReference>
<gene>
    <name evidence="3" type="ORF">P0M35_00550</name>
</gene>
<name>A0AAE3NXX9_9BACT</name>
<dbReference type="GO" id="GO:0044281">
    <property type="term" value="P:small molecule metabolic process"/>
    <property type="evidence" value="ECO:0007669"/>
    <property type="project" value="UniProtKB-ARBA"/>
</dbReference>
<reference evidence="3" key="1">
    <citation type="submission" date="2023-03" db="EMBL/GenBank/DDBJ databases">
        <title>Stygiobacter electus gen. nov., sp. nov., facultatively anaerobic thermotolerant bacterium of the class Ignavibacteria from a well of Yessentuki mineral water deposit.</title>
        <authorList>
            <person name="Podosokorskaya O.A."/>
            <person name="Elcheninov A.G."/>
            <person name="Petrova N.F."/>
            <person name="Zavarzina D.G."/>
            <person name="Kublanov I.V."/>
            <person name="Merkel A.Y."/>
        </authorList>
    </citation>
    <scope>NUCLEOTIDE SEQUENCE</scope>
    <source>
        <strain evidence="3">09-Me</strain>
    </source>
</reference>
<evidence type="ECO:0000313" key="4">
    <source>
        <dbReference type="Proteomes" id="UP001221302"/>
    </source>
</evidence>
<dbReference type="Proteomes" id="UP001221302">
    <property type="component" value="Unassembled WGS sequence"/>
</dbReference>
<protein>
    <submittedName>
        <fullName evidence="3">Thiamine pyrophosphate-dependent enzyme</fullName>
    </submittedName>
</protein>
<accession>A0AAE3NXX9</accession>
<dbReference type="GO" id="GO:0045333">
    <property type="term" value="P:cellular respiration"/>
    <property type="evidence" value="ECO:0007669"/>
    <property type="project" value="UniProtKB-ARBA"/>
</dbReference>
<dbReference type="EMBL" id="JARGDL010000001">
    <property type="protein sequence ID" value="MDF1610624.1"/>
    <property type="molecule type" value="Genomic_DNA"/>
</dbReference>
<comment type="caution">
    <text evidence="3">The sequence shown here is derived from an EMBL/GenBank/DDBJ whole genome shotgun (WGS) entry which is preliminary data.</text>
</comment>
<evidence type="ECO:0000313" key="3">
    <source>
        <dbReference type="EMBL" id="MDF1610624.1"/>
    </source>
</evidence>
<dbReference type="PANTHER" id="PTHR48084:SF3">
    <property type="entry name" value="SUBUNIT OF PYRUVATE:FLAVODOXIN OXIDOREDUCTASE"/>
    <property type="match status" value="1"/>
</dbReference>
<keyword evidence="1" id="KW-0560">Oxidoreductase</keyword>